<feature type="compositionally biased region" description="Polar residues" evidence="1">
    <location>
        <begin position="10"/>
        <end position="19"/>
    </location>
</feature>
<feature type="region of interest" description="Disordered" evidence="1">
    <location>
        <begin position="10"/>
        <end position="76"/>
    </location>
</feature>
<proteinExistence type="predicted"/>
<protein>
    <submittedName>
        <fullName evidence="2">Uncharacterized protein</fullName>
    </submittedName>
</protein>
<reference evidence="2" key="1">
    <citation type="thesis" date="2021" institute="BYU ScholarsArchive" country="Provo, UT, USA">
        <title>Applications of and Algorithms for Genome Assembly and Genomic Analyses with an Emphasis on Marine Teleosts.</title>
        <authorList>
            <person name="Pickett B.D."/>
        </authorList>
    </citation>
    <scope>NUCLEOTIDE SEQUENCE</scope>
    <source>
        <strain evidence="2">HI-2016</strain>
    </source>
</reference>
<sequence>MESLMYCRWTLTSLSSASPSHRGFTEKNRSRDTPSTNTPEGKSGPQSGAVEQRGIKWEEGVTTPHKEREDQGRGEH</sequence>
<accession>A0A8T2NYD2</accession>
<dbReference type="EMBL" id="JAFBMS010000018">
    <property type="protein sequence ID" value="KAG9345355.1"/>
    <property type="molecule type" value="Genomic_DNA"/>
</dbReference>
<keyword evidence="3" id="KW-1185">Reference proteome</keyword>
<evidence type="ECO:0000313" key="3">
    <source>
        <dbReference type="Proteomes" id="UP000824540"/>
    </source>
</evidence>
<dbReference type="AlphaFoldDB" id="A0A8T2NYD2"/>
<evidence type="ECO:0000256" key="1">
    <source>
        <dbReference type="SAM" id="MobiDB-lite"/>
    </source>
</evidence>
<feature type="compositionally biased region" description="Polar residues" evidence="1">
    <location>
        <begin position="33"/>
        <end position="46"/>
    </location>
</feature>
<gene>
    <name evidence="2" type="ORF">JZ751_009902</name>
</gene>
<organism evidence="2 3">
    <name type="scientific">Albula glossodonta</name>
    <name type="common">roundjaw bonefish</name>
    <dbReference type="NCBI Taxonomy" id="121402"/>
    <lineage>
        <taxon>Eukaryota</taxon>
        <taxon>Metazoa</taxon>
        <taxon>Chordata</taxon>
        <taxon>Craniata</taxon>
        <taxon>Vertebrata</taxon>
        <taxon>Euteleostomi</taxon>
        <taxon>Actinopterygii</taxon>
        <taxon>Neopterygii</taxon>
        <taxon>Teleostei</taxon>
        <taxon>Albuliformes</taxon>
        <taxon>Albulidae</taxon>
        <taxon>Albula</taxon>
    </lineage>
</organism>
<evidence type="ECO:0000313" key="2">
    <source>
        <dbReference type="EMBL" id="KAG9345355.1"/>
    </source>
</evidence>
<feature type="compositionally biased region" description="Basic and acidic residues" evidence="1">
    <location>
        <begin position="53"/>
        <end position="76"/>
    </location>
</feature>
<dbReference type="Proteomes" id="UP000824540">
    <property type="component" value="Unassembled WGS sequence"/>
</dbReference>
<comment type="caution">
    <text evidence="2">The sequence shown here is derived from an EMBL/GenBank/DDBJ whole genome shotgun (WGS) entry which is preliminary data.</text>
</comment>
<feature type="compositionally biased region" description="Basic and acidic residues" evidence="1">
    <location>
        <begin position="23"/>
        <end position="32"/>
    </location>
</feature>
<name>A0A8T2NYD2_9TELE</name>